<dbReference type="GO" id="GO:0006355">
    <property type="term" value="P:regulation of DNA-templated transcription"/>
    <property type="evidence" value="ECO:0007669"/>
    <property type="project" value="InterPro"/>
</dbReference>
<dbReference type="CDD" id="cd22231">
    <property type="entry name" value="RHH_NikR_HicB-like"/>
    <property type="match status" value="1"/>
</dbReference>
<dbReference type="SUPFAM" id="SSF47598">
    <property type="entry name" value="Ribbon-helix-helix"/>
    <property type="match status" value="1"/>
</dbReference>
<dbReference type="InterPro" id="IPR010985">
    <property type="entry name" value="Ribbon_hlx_hlx"/>
</dbReference>
<sequence length="73" mass="8475">MEEQKFTTVSIPKPLADKVKKFTEKTGFTSLSSFVEYLLREIISESAEEGKGRKDKDERVTDLEDKLRRLGYM</sequence>
<protein>
    <recommendedName>
        <fullName evidence="3">CopG family transcriptional regulator</fullName>
    </recommendedName>
</protein>
<dbReference type="EMBL" id="GG745550">
    <property type="protein sequence ID" value="EFD92972.1"/>
    <property type="molecule type" value="Genomic_DNA"/>
</dbReference>
<gene>
    <name evidence="1" type="ORF">BJBARM5_0348</name>
</gene>
<evidence type="ECO:0000313" key="1">
    <source>
        <dbReference type="EMBL" id="EFD92972.1"/>
    </source>
</evidence>
<dbReference type="AlphaFoldDB" id="D6GV45"/>
<organism evidence="1 2">
    <name type="scientific">Candidatus Parvarchaeum acidophilus ARMAN-5</name>
    <dbReference type="NCBI Taxonomy" id="662762"/>
    <lineage>
        <taxon>Archaea</taxon>
        <taxon>Candidatus Parvarchaeota</taxon>
        <taxon>Candidatus Parvarchaeum</taxon>
    </lineage>
</organism>
<reference evidence="1 2" key="1">
    <citation type="journal article" date="2010" name="Proc. Natl. Acad. Sci. U.S.A.">
        <title>Enigmatic, ultrasmall, uncultivated Archaea.</title>
        <authorList>
            <person name="Baker B.J."/>
            <person name="Comolli L.R."/>
            <person name="Dick G.J."/>
            <person name="Hauser L.J."/>
            <person name="Hyatt D."/>
            <person name="Dill B.D."/>
            <person name="Land M.L."/>
            <person name="Verberkmoes N.C."/>
            <person name="Hettich R.L."/>
            <person name="Banfield J.F."/>
        </authorList>
    </citation>
    <scope>NUCLEOTIDE SEQUENCE [LARGE SCALE GENOMIC DNA]</scope>
</reference>
<dbReference type="Proteomes" id="UP000009376">
    <property type="component" value="Unassembled WGS sequence"/>
</dbReference>
<name>D6GV45_PARA5</name>
<accession>D6GV45</accession>
<evidence type="ECO:0000313" key="2">
    <source>
        <dbReference type="Proteomes" id="UP000009376"/>
    </source>
</evidence>
<proteinExistence type="predicted"/>
<evidence type="ECO:0008006" key="3">
    <source>
        <dbReference type="Google" id="ProtNLM"/>
    </source>
</evidence>